<sequence>MAQEATKSSYDDDPRDAESEEDEANSSATSKGVPGGENKNDMEHQNEDRLEEQTLLDVESERQSKPHPQIIPEVRRSPELNPTFSLQNAMSQDEAKETRVPNTICQEEGQLPLNAKDLTNEQSPTLQPPIETKESTSLTPI</sequence>
<proteinExistence type="predicted"/>
<feature type="region of interest" description="Disordered" evidence="1">
    <location>
        <begin position="1"/>
        <end position="79"/>
    </location>
</feature>
<protein>
    <submittedName>
        <fullName evidence="2">Uncharacterized protein</fullName>
    </submittedName>
</protein>
<dbReference type="AlphaFoldDB" id="A0AAP0JV82"/>
<organism evidence="2 3">
    <name type="scientific">Stephania cephalantha</name>
    <dbReference type="NCBI Taxonomy" id="152367"/>
    <lineage>
        <taxon>Eukaryota</taxon>
        <taxon>Viridiplantae</taxon>
        <taxon>Streptophyta</taxon>
        <taxon>Embryophyta</taxon>
        <taxon>Tracheophyta</taxon>
        <taxon>Spermatophyta</taxon>
        <taxon>Magnoliopsida</taxon>
        <taxon>Ranunculales</taxon>
        <taxon>Menispermaceae</taxon>
        <taxon>Menispermoideae</taxon>
        <taxon>Cissampelideae</taxon>
        <taxon>Stephania</taxon>
    </lineage>
</organism>
<keyword evidence="3" id="KW-1185">Reference proteome</keyword>
<evidence type="ECO:0000256" key="1">
    <source>
        <dbReference type="SAM" id="MobiDB-lite"/>
    </source>
</evidence>
<name>A0AAP0JV82_9MAGN</name>
<feature type="compositionally biased region" description="Basic and acidic residues" evidence="1">
    <location>
        <begin position="38"/>
        <end position="52"/>
    </location>
</feature>
<evidence type="ECO:0000313" key="2">
    <source>
        <dbReference type="EMBL" id="KAK9140848.1"/>
    </source>
</evidence>
<evidence type="ECO:0000313" key="3">
    <source>
        <dbReference type="Proteomes" id="UP001419268"/>
    </source>
</evidence>
<dbReference type="Proteomes" id="UP001419268">
    <property type="component" value="Unassembled WGS sequence"/>
</dbReference>
<comment type="caution">
    <text evidence="2">The sequence shown here is derived from an EMBL/GenBank/DDBJ whole genome shotgun (WGS) entry which is preliminary data.</text>
</comment>
<gene>
    <name evidence="2" type="ORF">Scep_010529</name>
</gene>
<dbReference type="EMBL" id="JBBNAG010000004">
    <property type="protein sequence ID" value="KAK9140848.1"/>
    <property type="molecule type" value="Genomic_DNA"/>
</dbReference>
<feature type="compositionally biased region" description="Acidic residues" evidence="1">
    <location>
        <begin position="11"/>
        <end position="24"/>
    </location>
</feature>
<reference evidence="2 3" key="1">
    <citation type="submission" date="2024-01" db="EMBL/GenBank/DDBJ databases">
        <title>Genome assemblies of Stephania.</title>
        <authorList>
            <person name="Yang L."/>
        </authorList>
    </citation>
    <scope>NUCLEOTIDE SEQUENCE [LARGE SCALE GENOMIC DNA]</scope>
    <source>
        <strain evidence="2">JXDWG</strain>
        <tissue evidence="2">Leaf</tissue>
    </source>
</reference>
<feature type="region of interest" description="Disordered" evidence="1">
    <location>
        <begin position="112"/>
        <end position="141"/>
    </location>
</feature>
<accession>A0AAP0JV82</accession>